<feature type="transmembrane region" description="Helical" evidence="8">
    <location>
        <begin position="313"/>
        <end position="333"/>
    </location>
</feature>
<dbReference type="Pfam" id="PF01032">
    <property type="entry name" value="FecCD"/>
    <property type="match status" value="1"/>
</dbReference>
<sequence length="344" mass="36427">MPSKILPSPKGLWRKEAFIVTASILAIYLSLSLGPAGFKPGLALKVLWVKLWEGDSGISPGILNIFWEIRTPRVLLAALVGAALASSGAALQAVFRNPLVDPYLLGLSAGGALGCAVAVAWLPRVPVSLAAFLFAYLAAFLTYGVARLSGEVSRISLILSGIIVSAGLMALVSLIKFMVDPHRMAEIVTWMMGSFALSTWEVVKQTFPPVALGLAGLYLLRFRLNLLSLPEDEARSLGVSVEKERAAVMGLAALVVGAGVAAAGIVGWVGLMVPHLVRLSVGPDHRRLIPLSMCTGAGLLVVSDTLARTLTAFDLPVGIITSLTGIPFFIYLLKQQRTGGWEYA</sequence>
<evidence type="ECO:0000256" key="4">
    <source>
        <dbReference type="ARBA" id="ARBA00022475"/>
    </source>
</evidence>
<keyword evidence="5 8" id="KW-0812">Transmembrane</keyword>
<feature type="transmembrane region" description="Helical" evidence="8">
    <location>
        <begin position="102"/>
        <end position="121"/>
    </location>
</feature>
<keyword evidence="3" id="KW-0813">Transport</keyword>
<feature type="transmembrane region" description="Helical" evidence="8">
    <location>
        <begin position="74"/>
        <end position="95"/>
    </location>
</feature>
<dbReference type="EMBL" id="LWLG01000017">
    <property type="protein sequence ID" value="OAQ20052.1"/>
    <property type="molecule type" value="Genomic_DNA"/>
</dbReference>
<evidence type="ECO:0000313" key="9">
    <source>
        <dbReference type="EMBL" id="OAQ20052.1"/>
    </source>
</evidence>
<dbReference type="GO" id="GO:0005886">
    <property type="term" value="C:plasma membrane"/>
    <property type="evidence" value="ECO:0007669"/>
    <property type="project" value="UniProtKB-SubCell"/>
</dbReference>
<keyword evidence="7 8" id="KW-0472">Membrane</keyword>
<dbReference type="STRING" id="999894.TDIS_1871"/>
<feature type="transmembrane region" description="Helical" evidence="8">
    <location>
        <begin position="157"/>
        <end position="175"/>
    </location>
</feature>
<evidence type="ECO:0000256" key="1">
    <source>
        <dbReference type="ARBA" id="ARBA00004651"/>
    </source>
</evidence>
<evidence type="ECO:0000256" key="5">
    <source>
        <dbReference type="ARBA" id="ARBA00022692"/>
    </source>
</evidence>
<dbReference type="RefSeq" id="WP_068671612.1">
    <property type="nucleotide sequence ID" value="NZ_LWLG01000017.1"/>
</dbReference>
<evidence type="ECO:0000256" key="2">
    <source>
        <dbReference type="ARBA" id="ARBA00007935"/>
    </source>
</evidence>
<dbReference type="PANTHER" id="PTHR30472">
    <property type="entry name" value="FERRIC ENTEROBACTIN TRANSPORT SYSTEM PERMEASE PROTEIN"/>
    <property type="match status" value="1"/>
</dbReference>
<dbReference type="GO" id="GO:0022857">
    <property type="term" value="F:transmembrane transporter activity"/>
    <property type="evidence" value="ECO:0007669"/>
    <property type="project" value="InterPro"/>
</dbReference>
<feature type="transmembrane region" description="Helical" evidence="8">
    <location>
        <begin position="127"/>
        <end position="145"/>
    </location>
</feature>
<dbReference type="FunFam" id="1.10.3470.10:FF:000001">
    <property type="entry name" value="Vitamin B12 ABC transporter permease BtuC"/>
    <property type="match status" value="1"/>
</dbReference>
<proteinExistence type="inferred from homology"/>
<evidence type="ECO:0000256" key="3">
    <source>
        <dbReference type="ARBA" id="ARBA00022448"/>
    </source>
</evidence>
<reference evidence="9 10" key="1">
    <citation type="submission" date="2016-04" db="EMBL/GenBank/DDBJ databases">
        <title>Genome analysis of Thermosulfurimonas dismutans, the first thermophilic sulfur-disproportionating bacterium of the phylum Thermodesulfobacteria.</title>
        <authorList>
            <person name="Mardanov A.V."/>
            <person name="Beletsky A.V."/>
            <person name="Kadnikov V.V."/>
            <person name="Slobodkin A.I."/>
            <person name="Ravin N.V."/>
        </authorList>
    </citation>
    <scope>NUCLEOTIDE SEQUENCE [LARGE SCALE GENOMIC DNA]</scope>
    <source>
        <strain evidence="9 10">S95</strain>
    </source>
</reference>
<dbReference type="CDD" id="cd06550">
    <property type="entry name" value="TM_ABC_iron-siderophores_like"/>
    <property type="match status" value="1"/>
</dbReference>
<evidence type="ECO:0000256" key="7">
    <source>
        <dbReference type="ARBA" id="ARBA00023136"/>
    </source>
</evidence>
<feature type="transmembrane region" description="Helical" evidence="8">
    <location>
        <begin position="249"/>
        <end position="276"/>
    </location>
</feature>
<dbReference type="Proteomes" id="UP000078390">
    <property type="component" value="Unassembled WGS sequence"/>
</dbReference>
<dbReference type="GO" id="GO:0033214">
    <property type="term" value="P:siderophore-iron import into cell"/>
    <property type="evidence" value="ECO:0007669"/>
    <property type="project" value="TreeGrafter"/>
</dbReference>
<evidence type="ECO:0000256" key="8">
    <source>
        <dbReference type="SAM" id="Phobius"/>
    </source>
</evidence>
<keyword evidence="4" id="KW-1003">Cell membrane</keyword>
<dbReference type="AlphaFoldDB" id="A0A179D3K3"/>
<keyword evidence="6 8" id="KW-1133">Transmembrane helix</keyword>
<dbReference type="PANTHER" id="PTHR30472:SF70">
    <property type="entry name" value="MOLYBDATE IMPORT SYSTEM PERMEASE PROTEIN MOLB"/>
    <property type="match status" value="1"/>
</dbReference>
<dbReference type="InterPro" id="IPR000522">
    <property type="entry name" value="ABC_transptr_permease_BtuC"/>
</dbReference>
<dbReference type="Gene3D" id="1.10.3470.10">
    <property type="entry name" value="ABC transporter involved in vitamin B12 uptake, BtuC"/>
    <property type="match status" value="1"/>
</dbReference>
<name>A0A179D3K3_9BACT</name>
<comment type="caution">
    <text evidence="9">The sequence shown here is derived from an EMBL/GenBank/DDBJ whole genome shotgun (WGS) entry which is preliminary data.</text>
</comment>
<accession>A0A179D3K3</accession>
<feature type="transmembrane region" description="Helical" evidence="8">
    <location>
        <begin position="12"/>
        <end position="31"/>
    </location>
</feature>
<gene>
    <name evidence="9" type="ORF">TDIS_1871</name>
</gene>
<organism evidence="9 10">
    <name type="scientific">Thermosulfurimonas dismutans</name>
    <dbReference type="NCBI Taxonomy" id="999894"/>
    <lineage>
        <taxon>Bacteria</taxon>
        <taxon>Pseudomonadati</taxon>
        <taxon>Thermodesulfobacteriota</taxon>
        <taxon>Thermodesulfobacteria</taxon>
        <taxon>Thermodesulfobacteriales</taxon>
        <taxon>Thermodesulfobacteriaceae</taxon>
        <taxon>Thermosulfurimonas</taxon>
    </lineage>
</organism>
<keyword evidence="10" id="KW-1185">Reference proteome</keyword>
<dbReference type="OrthoDB" id="9782305at2"/>
<protein>
    <submittedName>
        <fullName evidence="9">Vitamin B12 ABC transporter, permease component BtuC</fullName>
    </submittedName>
</protein>
<evidence type="ECO:0000313" key="10">
    <source>
        <dbReference type="Proteomes" id="UP000078390"/>
    </source>
</evidence>
<comment type="subcellular location">
    <subcellularLocation>
        <location evidence="1">Cell membrane</location>
        <topology evidence="1">Multi-pass membrane protein</topology>
    </subcellularLocation>
</comment>
<evidence type="ECO:0000256" key="6">
    <source>
        <dbReference type="ARBA" id="ARBA00022989"/>
    </source>
</evidence>
<comment type="similarity">
    <text evidence="2">Belongs to the binding-protein-dependent transport system permease family. FecCD subfamily.</text>
</comment>
<dbReference type="InterPro" id="IPR037294">
    <property type="entry name" value="ABC_BtuC-like"/>
</dbReference>
<dbReference type="SUPFAM" id="SSF81345">
    <property type="entry name" value="ABC transporter involved in vitamin B12 uptake, BtuC"/>
    <property type="match status" value="1"/>
</dbReference>